<evidence type="ECO:0000313" key="5">
    <source>
        <dbReference type="Proteomes" id="UP000549009"/>
    </source>
</evidence>
<dbReference type="AlphaFoldDB" id="A0A5P2X212"/>
<evidence type="ECO:0000313" key="4">
    <source>
        <dbReference type="Proteomes" id="UP000326505"/>
    </source>
</evidence>
<evidence type="ECO:0000313" key="3">
    <source>
        <dbReference type="EMBL" id="QEV57339.1"/>
    </source>
</evidence>
<dbReference type="Proteomes" id="UP000549009">
    <property type="component" value="Unassembled WGS sequence"/>
</dbReference>
<proteinExistence type="predicted"/>
<accession>A0A5P2X212</accession>
<gene>
    <name evidence="3" type="ORF">CP982_00105</name>
    <name evidence="2" type="ORF">FHS40_007144</name>
</gene>
<dbReference type="RefSeq" id="WP_150508555.1">
    <property type="nucleotide sequence ID" value="NZ_BMSQ01000032.1"/>
</dbReference>
<dbReference type="EMBL" id="CP023690">
    <property type="protein sequence ID" value="QEV57339.1"/>
    <property type="molecule type" value="Genomic_DNA"/>
</dbReference>
<organism evidence="3 4">
    <name type="scientific">Streptomyces spectabilis</name>
    <dbReference type="NCBI Taxonomy" id="68270"/>
    <lineage>
        <taxon>Bacteria</taxon>
        <taxon>Bacillati</taxon>
        <taxon>Actinomycetota</taxon>
        <taxon>Actinomycetes</taxon>
        <taxon>Kitasatosporales</taxon>
        <taxon>Streptomycetaceae</taxon>
        <taxon>Streptomyces</taxon>
    </lineage>
</organism>
<dbReference type="EMBL" id="JACHJD010000016">
    <property type="protein sequence ID" value="MBB5108023.1"/>
    <property type="molecule type" value="Genomic_DNA"/>
</dbReference>
<reference evidence="2 5" key="2">
    <citation type="submission" date="2020-08" db="EMBL/GenBank/DDBJ databases">
        <title>Genomic Encyclopedia of Type Strains, Phase III (KMG-III): the genomes of soil and plant-associated and newly described type strains.</title>
        <authorList>
            <person name="Whitman W."/>
        </authorList>
    </citation>
    <scope>NUCLEOTIDE SEQUENCE [LARGE SCALE GENOMIC DNA]</scope>
    <source>
        <strain evidence="2 5">CECT 3146</strain>
    </source>
</reference>
<reference evidence="3 4" key="1">
    <citation type="submission" date="2017-09" db="EMBL/GenBank/DDBJ databases">
        <authorList>
            <person name="Lee N."/>
            <person name="Cho B.-K."/>
        </authorList>
    </citation>
    <scope>NUCLEOTIDE SEQUENCE [LARGE SCALE GENOMIC DNA]</scope>
    <source>
        <strain evidence="3 4">ATCC 27465</strain>
    </source>
</reference>
<keyword evidence="5" id="KW-1185">Reference proteome</keyword>
<dbReference type="KEGG" id="sspb:CP982_00105"/>
<evidence type="ECO:0000256" key="1">
    <source>
        <dbReference type="SAM" id="MobiDB-lite"/>
    </source>
</evidence>
<protein>
    <submittedName>
        <fullName evidence="3">Uncharacterized protein</fullName>
    </submittedName>
</protein>
<dbReference type="Proteomes" id="UP000326505">
    <property type="component" value="Chromosome"/>
</dbReference>
<feature type="region of interest" description="Disordered" evidence="1">
    <location>
        <begin position="1"/>
        <end position="23"/>
    </location>
</feature>
<evidence type="ECO:0000313" key="2">
    <source>
        <dbReference type="EMBL" id="MBB5108023.1"/>
    </source>
</evidence>
<sequence length="86" mass="9442">MTSPAEAMSVPKCKTWKSQGGHKANAKCGYTNAPHFYKYRVVAVCPGKGFIYGKWVSPIPRNKYGKTSSAKCSGTVHSLEREFARA</sequence>
<name>A0A5P2X212_STRST</name>